<evidence type="ECO:0000259" key="4">
    <source>
        <dbReference type="Pfam" id="PF05592"/>
    </source>
</evidence>
<feature type="domain" description="Alpha-L-rhamnosidase six-hairpin glycosidase" evidence="6">
    <location>
        <begin position="523"/>
        <end position="863"/>
    </location>
</feature>
<dbReference type="Pfam" id="PF25788">
    <property type="entry name" value="Ig_Rha78A_N"/>
    <property type="match status" value="1"/>
</dbReference>
<keyword evidence="9" id="KW-1185">Reference proteome</keyword>
<sequence length="953" mass="106017">MIRPLSIMSLVLALFACSVGDEQQISTAPSTLAKPSGLLVEENQRPLNVHHQTPRLSWLSNVKKQAAFQIQVASSEALLTAGNSDYWDSGKVASGQSVNIAYGGKPLASKAAAAWRVRVWPEGDLEPSAWSATGIWEMGLIHKSDWQAQWLQVKQRTVAKLDDKGMNWVLYAANVHPESNDTLNASKKQKQLGVVEQLKAQPTASLFRYDFTVDSSKKLVKARLHSTSAGYYEVFLNGKKVDDRMMDPGQTDFDQRILYNTDDVESLLAVDQNTIAVHLGSGWYDENIAFSRWNNPDQKVGPKAKKTLSYGQPKFIAQLEITYDDGTTQMITTNKDWLSHSSPILKEGIFSGELYDANAFVEGWNRHASSAQLMQWQPVQVLQQWPTKQLEPQLLPAIRAVKAMVPIKIYQPKDKVWVFDFGQNFTAVPTLNLAKLDLKAGQTISLRYAEWADIEGNISQKTGGGAPLLKQVDTYIASGDDPATWAPIFTWHGFRYVEVTGLHEQPQIDALTADLVRSDVAVAGQFKSSNALLNQIHDMALWSYESNLMAVPLDCPIRERAGWTGDAHAALITGNYNFNMANLWQKYLVDFQTATYVAPAVVPGKRTHGGNFDWAVAEVMIAWEHYKHHGDVQILEDQYESMQEYMQAGEAKLENDLLRIGYGDWCDPVLKPGMGRKRCNPQHTSPTITSSALFAHGADLMSKIASLLGRGSDSEHYGQLFRRLSDAFNAEFYSAKTGHYGSQTADAMALRFGMTPPDLRQSVADALNRDVVETWKGHGSIGALGQTYVYRALSDYGYGDTAYNIFVAEGYPGYAWQMSELGATTLWERKGVYDPTSDPMRKEAPGRSLNHPFHSGYDGWFYEGLGGIRPLADNPGFQHFELAPVFPSNLDSVQVSYQTGYGNIVSDWQRGVNTVEWHFEVPNNTTARVQIPNQPAKVYGPGHYDVSIAVNDL</sequence>
<feature type="domain" description="Alpha-L-rhamnosidase concanavalin-like" evidence="4">
    <location>
        <begin position="413"/>
        <end position="513"/>
    </location>
</feature>
<dbReference type="InterPro" id="IPR012341">
    <property type="entry name" value="6hp_glycosidase-like_sf"/>
</dbReference>
<comment type="catalytic activity">
    <reaction evidence="1">
        <text>Hydrolysis of terminal non-reducing alpha-L-rhamnose residues in alpha-L-rhamnosides.</text>
        <dbReference type="EC" id="3.2.1.40"/>
    </reaction>
</comment>
<proteinExistence type="predicted"/>
<dbReference type="RefSeq" id="WP_251262162.1">
    <property type="nucleotide sequence ID" value="NZ_JAMQGP010000007.1"/>
</dbReference>
<dbReference type="InterPro" id="IPR035396">
    <property type="entry name" value="Bac_rhamnosid6H"/>
</dbReference>
<dbReference type="Gene3D" id="2.60.40.10">
    <property type="entry name" value="Immunoglobulins"/>
    <property type="match status" value="1"/>
</dbReference>
<dbReference type="PANTHER" id="PTHR33307">
    <property type="entry name" value="ALPHA-RHAMNOSIDASE (EUROFUNG)"/>
    <property type="match status" value="1"/>
</dbReference>
<dbReference type="EC" id="3.2.1.40" evidence="2"/>
<dbReference type="Gene3D" id="2.60.420.10">
    <property type="entry name" value="Maltose phosphorylase, domain 3"/>
    <property type="match status" value="1"/>
</dbReference>
<evidence type="ECO:0000256" key="2">
    <source>
        <dbReference type="ARBA" id="ARBA00012652"/>
    </source>
</evidence>
<feature type="domain" description="Alpha-L-rhamnosidase C-terminal" evidence="7">
    <location>
        <begin position="867"/>
        <end position="937"/>
    </location>
</feature>
<dbReference type="GO" id="GO:0030596">
    <property type="term" value="F:alpha-L-rhamnosidase activity"/>
    <property type="evidence" value="ECO:0007669"/>
    <property type="project" value="UniProtKB-EC"/>
</dbReference>
<dbReference type="Pfam" id="PF08531">
    <property type="entry name" value="Bac_rhamnosid_N"/>
    <property type="match status" value="1"/>
</dbReference>
<dbReference type="InterPro" id="IPR035398">
    <property type="entry name" value="Bac_rhamnosid_C"/>
</dbReference>
<dbReference type="PANTHER" id="PTHR33307:SF6">
    <property type="entry name" value="ALPHA-RHAMNOSIDASE (EUROFUNG)-RELATED"/>
    <property type="match status" value="1"/>
</dbReference>
<accession>A0AA41W9N1</accession>
<dbReference type="Gene3D" id="2.60.120.260">
    <property type="entry name" value="Galactose-binding domain-like"/>
    <property type="match status" value="2"/>
</dbReference>
<name>A0AA41W9N1_9GAMM</name>
<evidence type="ECO:0000256" key="3">
    <source>
        <dbReference type="ARBA" id="ARBA00022801"/>
    </source>
</evidence>
<dbReference type="GO" id="GO:0005975">
    <property type="term" value="P:carbohydrate metabolic process"/>
    <property type="evidence" value="ECO:0007669"/>
    <property type="project" value="InterPro"/>
</dbReference>
<comment type="caution">
    <text evidence="8">The sequence shown here is derived from an EMBL/GenBank/DDBJ whole genome shotgun (WGS) entry which is preliminary data.</text>
</comment>
<dbReference type="InterPro" id="IPR008928">
    <property type="entry name" value="6-hairpin_glycosidase_sf"/>
</dbReference>
<evidence type="ECO:0000256" key="1">
    <source>
        <dbReference type="ARBA" id="ARBA00001445"/>
    </source>
</evidence>
<gene>
    <name evidence="8" type="ORF">NAF29_13490</name>
</gene>
<dbReference type="Proteomes" id="UP001165393">
    <property type="component" value="Unassembled WGS sequence"/>
</dbReference>
<evidence type="ECO:0000259" key="5">
    <source>
        <dbReference type="Pfam" id="PF08531"/>
    </source>
</evidence>
<dbReference type="Pfam" id="PF17389">
    <property type="entry name" value="Bac_rhamnosid6H"/>
    <property type="match status" value="1"/>
</dbReference>
<dbReference type="EMBL" id="JAMQGP010000007">
    <property type="protein sequence ID" value="MCM2680676.1"/>
    <property type="molecule type" value="Genomic_DNA"/>
</dbReference>
<dbReference type="Gene3D" id="1.50.10.10">
    <property type="match status" value="1"/>
</dbReference>
<dbReference type="InterPro" id="IPR013783">
    <property type="entry name" value="Ig-like_fold"/>
</dbReference>
<evidence type="ECO:0000259" key="6">
    <source>
        <dbReference type="Pfam" id="PF17389"/>
    </source>
</evidence>
<feature type="domain" description="Bacterial alpha-L-rhamnosidase N-terminal" evidence="5">
    <location>
        <begin position="217"/>
        <end position="401"/>
    </location>
</feature>
<evidence type="ECO:0000313" key="9">
    <source>
        <dbReference type="Proteomes" id="UP001165393"/>
    </source>
</evidence>
<evidence type="ECO:0000313" key="8">
    <source>
        <dbReference type="EMBL" id="MCM2680676.1"/>
    </source>
</evidence>
<keyword evidence="3 8" id="KW-0378">Hydrolase</keyword>
<reference evidence="8 9" key="1">
    <citation type="journal article" date="2013" name="Antonie Van Leeuwenhoek">
        <title>Echinimonas agarilytica gen. nov., sp. nov., a new gammaproteobacterium isolated from the sea urchin Strongylocentrotus intermedius.</title>
        <authorList>
            <person name="Nedashkovskaya O.I."/>
            <person name="Stenkova A.M."/>
            <person name="Zhukova N.V."/>
            <person name="Van Trappen S."/>
            <person name="Lee J.S."/>
            <person name="Kim S.B."/>
        </authorList>
    </citation>
    <scope>NUCLEOTIDE SEQUENCE [LARGE SCALE GENOMIC DNA]</scope>
    <source>
        <strain evidence="8 9">KMM 6351</strain>
    </source>
</reference>
<dbReference type="InterPro" id="IPR016007">
    <property type="entry name" value="Alpha_rhamnosid"/>
</dbReference>
<dbReference type="InterPro" id="IPR013737">
    <property type="entry name" value="Bac_rhamnosid_N"/>
</dbReference>
<dbReference type="AlphaFoldDB" id="A0AA41W9N1"/>
<dbReference type="InterPro" id="IPR008902">
    <property type="entry name" value="Rhamnosid_concanavalin"/>
</dbReference>
<dbReference type="Pfam" id="PF17390">
    <property type="entry name" value="Bac_rhamnosid_C"/>
    <property type="match status" value="1"/>
</dbReference>
<evidence type="ECO:0000259" key="7">
    <source>
        <dbReference type="Pfam" id="PF17390"/>
    </source>
</evidence>
<dbReference type="PROSITE" id="PS51257">
    <property type="entry name" value="PROKAR_LIPOPROTEIN"/>
    <property type="match status" value="1"/>
</dbReference>
<dbReference type="PIRSF" id="PIRSF010631">
    <property type="entry name" value="A-rhamnsds"/>
    <property type="match status" value="1"/>
</dbReference>
<organism evidence="8 9">
    <name type="scientific">Echinimonas agarilytica</name>
    <dbReference type="NCBI Taxonomy" id="1215918"/>
    <lineage>
        <taxon>Bacteria</taxon>
        <taxon>Pseudomonadati</taxon>
        <taxon>Pseudomonadota</taxon>
        <taxon>Gammaproteobacteria</taxon>
        <taxon>Alteromonadales</taxon>
        <taxon>Echinimonadaceae</taxon>
        <taxon>Echinimonas</taxon>
    </lineage>
</organism>
<protein>
    <recommendedName>
        <fullName evidence="2">alpha-L-rhamnosidase</fullName>
        <ecNumber evidence="2">3.2.1.40</ecNumber>
    </recommendedName>
</protein>
<dbReference type="Pfam" id="PF05592">
    <property type="entry name" value="Bac_rhamnosid"/>
    <property type="match status" value="1"/>
</dbReference>
<dbReference type="SUPFAM" id="SSF48208">
    <property type="entry name" value="Six-hairpin glycosidases"/>
    <property type="match status" value="1"/>
</dbReference>